<evidence type="ECO:0000313" key="16">
    <source>
        <dbReference type="Proteomes" id="UP000310708"/>
    </source>
</evidence>
<dbReference type="OrthoDB" id="40134at2759"/>
<evidence type="ECO:0000313" key="13">
    <source>
        <dbReference type="Proteomes" id="UP000305647"/>
    </source>
</evidence>
<evidence type="ECO:0000256" key="4">
    <source>
        <dbReference type="ARBA" id="ARBA00023136"/>
    </source>
</evidence>
<dbReference type="Proteomes" id="UP000310708">
    <property type="component" value="Unassembled WGS sequence"/>
</dbReference>
<evidence type="ECO:0000313" key="9">
    <source>
        <dbReference type="EMBL" id="TIC62892.1"/>
    </source>
</evidence>
<feature type="transmembrane region" description="Helical" evidence="5">
    <location>
        <begin position="53"/>
        <end position="74"/>
    </location>
</feature>
<dbReference type="InterPro" id="IPR013057">
    <property type="entry name" value="AA_transpt_TM"/>
</dbReference>
<dbReference type="Proteomes" id="UP000307169">
    <property type="component" value="Unassembled WGS sequence"/>
</dbReference>
<feature type="transmembrane region" description="Helical" evidence="5">
    <location>
        <begin position="123"/>
        <end position="146"/>
    </location>
</feature>
<evidence type="ECO:0000313" key="7">
    <source>
        <dbReference type="EMBL" id="TIC03115.1"/>
    </source>
</evidence>
<evidence type="ECO:0000256" key="3">
    <source>
        <dbReference type="ARBA" id="ARBA00022989"/>
    </source>
</evidence>
<dbReference type="Proteomes" id="UP000305647">
    <property type="component" value="Unassembled WGS sequence"/>
</dbReference>
<feature type="transmembrane region" description="Helical" evidence="5">
    <location>
        <begin position="12"/>
        <end position="33"/>
    </location>
</feature>
<dbReference type="Proteomes" id="UP000309601">
    <property type="component" value="Unassembled WGS sequence"/>
</dbReference>
<keyword evidence="4 5" id="KW-0472">Membrane</keyword>
<protein>
    <recommendedName>
        <fullName evidence="6">Amino acid transporter transmembrane domain-containing protein</fullName>
    </recommendedName>
</protein>
<comment type="subcellular location">
    <subcellularLocation>
        <location evidence="1">Membrane</location>
    </subcellularLocation>
</comment>
<keyword evidence="2 5" id="KW-0812">Transmembrane</keyword>
<evidence type="ECO:0000313" key="14">
    <source>
        <dbReference type="Proteomes" id="UP000307169"/>
    </source>
</evidence>
<dbReference type="EMBL" id="SPRO01000005">
    <property type="protein sequence ID" value="TIC33470.1"/>
    <property type="molecule type" value="Genomic_DNA"/>
</dbReference>
<gene>
    <name evidence="10" type="ORF">E3Q01_01889</name>
    <name evidence="9" type="ORF">E3Q02_03297</name>
    <name evidence="11" type="ORF">E3Q03_00640</name>
    <name evidence="8" type="ORF">E3Q10_00771</name>
    <name evidence="7" type="ORF">E3Q17_01080</name>
</gene>
<dbReference type="EMBL" id="SPRH01000008">
    <property type="protein sequence ID" value="TIC03115.1"/>
    <property type="molecule type" value="Genomic_DNA"/>
</dbReference>
<accession>A0A4T0S3R4</accession>
<proteinExistence type="predicted"/>
<dbReference type="AlphaFoldDB" id="A0A4T0S3R4"/>
<keyword evidence="3 5" id="KW-1133">Transmembrane helix</keyword>
<evidence type="ECO:0000256" key="2">
    <source>
        <dbReference type="ARBA" id="ARBA00022692"/>
    </source>
</evidence>
<dbReference type="EMBL" id="SPRV01000004">
    <property type="protein sequence ID" value="TIC71136.1"/>
    <property type="molecule type" value="Genomic_DNA"/>
</dbReference>
<sequence length="212" mass="23245">MKNPNDFKKSLAVVQVVSTSFYIIIGVGVYVLVGDANVVSPALSIPSHKVETIAYAIAMISIIVSGVIPVLNGLKQLWLELFRGKPMLTSNGWKANALWIFMAFVTWMFGFVLSQLIPFFSSLLSIIASVTVVWFTFGLSGVIWLADNKKYSHRSPSGWFGNTGKMCMTLLSAFIVLMAVVITPLGIYSAAESIKEGYREGSYSHPFACRVT</sequence>
<feature type="domain" description="Amino acid transporter transmembrane" evidence="6">
    <location>
        <begin position="1"/>
        <end position="181"/>
    </location>
</feature>
<evidence type="ECO:0000256" key="1">
    <source>
        <dbReference type="ARBA" id="ARBA00004370"/>
    </source>
</evidence>
<evidence type="ECO:0000313" key="12">
    <source>
        <dbReference type="Proteomes" id="UP000305362"/>
    </source>
</evidence>
<evidence type="ECO:0000256" key="5">
    <source>
        <dbReference type="SAM" id="Phobius"/>
    </source>
</evidence>
<evidence type="ECO:0000313" key="8">
    <source>
        <dbReference type="EMBL" id="TIC33470.1"/>
    </source>
</evidence>
<dbReference type="Proteomes" id="UP000305362">
    <property type="component" value="Unassembled WGS sequence"/>
</dbReference>
<comment type="caution">
    <text evidence="7">The sequence shown here is derived from an EMBL/GenBank/DDBJ whole genome shotgun (WGS) entry which is preliminary data.</text>
</comment>
<name>A0A4T0S3R4_9BASI</name>
<dbReference type="EMBL" id="SPRX01000019">
    <property type="protein sequence ID" value="TIC65964.1"/>
    <property type="molecule type" value="Genomic_DNA"/>
</dbReference>
<organism evidence="7 14">
    <name type="scientific">Wallemia mellicola</name>
    <dbReference type="NCBI Taxonomy" id="1708541"/>
    <lineage>
        <taxon>Eukaryota</taxon>
        <taxon>Fungi</taxon>
        <taxon>Dikarya</taxon>
        <taxon>Basidiomycota</taxon>
        <taxon>Wallemiomycotina</taxon>
        <taxon>Wallemiomycetes</taxon>
        <taxon>Wallemiales</taxon>
        <taxon>Wallemiaceae</taxon>
        <taxon>Wallemia</taxon>
    </lineage>
</organism>
<feature type="transmembrane region" description="Helical" evidence="5">
    <location>
        <begin position="167"/>
        <end position="191"/>
    </location>
</feature>
<dbReference type="GO" id="GO:0016020">
    <property type="term" value="C:membrane"/>
    <property type="evidence" value="ECO:0007669"/>
    <property type="project" value="UniProtKB-SubCell"/>
</dbReference>
<feature type="transmembrane region" description="Helical" evidence="5">
    <location>
        <begin position="95"/>
        <end position="117"/>
    </location>
</feature>
<evidence type="ECO:0000259" key="6">
    <source>
        <dbReference type="Pfam" id="PF01490"/>
    </source>
</evidence>
<reference evidence="12 13" key="1">
    <citation type="submission" date="2019-03" db="EMBL/GenBank/DDBJ databases">
        <title>Sequencing 25 genomes of Wallemia mellicola.</title>
        <authorList>
            <person name="Gostincar C."/>
        </authorList>
    </citation>
    <scope>NUCLEOTIDE SEQUENCE [LARGE SCALE GENOMIC DNA]</scope>
    <source>
        <strain evidence="7 14">EXF-1262</strain>
        <strain evidence="9 15">EXF-1274</strain>
        <strain evidence="11 12">EXF-1277</strain>
        <strain evidence="10 16">EXF-757</strain>
        <strain evidence="8 13">EXF-8738</strain>
    </source>
</reference>
<dbReference type="EMBL" id="SPRW01000041">
    <property type="protein sequence ID" value="TIC62892.1"/>
    <property type="molecule type" value="Genomic_DNA"/>
</dbReference>
<dbReference type="Pfam" id="PF01490">
    <property type="entry name" value="Aa_trans"/>
    <property type="match status" value="1"/>
</dbReference>
<evidence type="ECO:0000313" key="10">
    <source>
        <dbReference type="EMBL" id="TIC65964.1"/>
    </source>
</evidence>
<evidence type="ECO:0000313" key="11">
    <source>
        <dbReference type="EMBL" id="TIC71136.1"/>
    </source>
</evidence>
<evidence type="ECO:0000313" key="15">
    <source>
        <dbReference type="Proteomes" id="UP000309601"/>
    </source>
</evidence>